<dbReference type="InterPro" id="IPR017968">
    <property type="entry name" value="Acylphosphatase_CS"/>
</dbReference>
<evidence type="ECO:0000256" key="3">
    <source>
        <dbReference type="ARBA" id="ARBA00015991"/>
    </source>
</evidence>
<evidence type="ECO:0000259" key="7">
    <source>
        <dbReference type="PROSITE" id="PS51160"/>
    </source>
</evidence>
<dbReference type="EC" id="3.6.1.7" evidence="2 5"/>
<dbReference type="EMBL" id="NBYN01000042">
    <property type="protein sequence ID" value="OSO90730.1"/>
    <property type="molecule type" value="Genomic_DNA"/>
</dbReference>
<accession>A0A1X4G6V7</accession>
<dbReference type="InterPro" id="IPR036046">
    <property type="entry name" value="Acylphosphatase-like_dom_sf"/>
</dbReference>
<protein>
    <recommendedName>
        <fullName evidence="3 5">acylphosphatase</fullName>
        <ecNumber evidence="2 5">3.6.1.7</ecNumber>
    </recommendedName>
</protein>
<feature type="active site" evidence="5">
    <location>
        <position position="45"/>
    </location>
</feature>
<feature type="active site" evidence="5">
    <location>
        <position position="27"/>
    </location>
</feature>
<sequence>MENTTEITKLVRAHVFITGRVQGVGYRYATVDTATHLGLTGWVRNLPDGRVEAVFEGYRDIVEEMLRWCHEGPAAAIVKEVVLNYEQAEGLRTFELCLGHNVG</sequence>
<evidence type="ECO:0000256" key="4">
    <source>
        <dbReference type="ARBA" id="ARBA00047645"/>
    </source>
</evidence>
<dbReference type="Proteomes" id="UP000192997">
    <property type="component" value="Unassembled WGS sequence"/>
</dbReference>
<dbReference type="PANTHER" id="PTHR47268">
    <property type="entry name" value="ACYLPHOSPHATASE"/>
    <property type="match status" value="1"/>
</dbReference>
<feature type="domain" description="Acylphosphatase-like" evidence="7">
    <location>
        <begin position="12"/>
        <end position="98"/>
    </location>
</feature>
<dbReference type="GO" id="GO:0003998">
    <property type="term" value="F:acylphosphatase activity"/>
    <property type="evidence" value="ECO:0007669"/>
    <property type="project" value="UniProtKB-EC"/>
</dbReference>
<dbReference type="InterPro" id="IPR020456">
    <property type="entry name" value="Acylphosphatase"/>
</dbReference>
<dbReference type="RefSeq" id="WP_009343089.1">
    <property type="nucleotide sequence ID" value="NZ_NBYN01000042.1"/>
</dbReference>
<evidence type="ECO:0000313" key="8">
    <source>
        <dbReference type="EMBL" id="OSO90730.1"/>
    </source>
</evidence>
<keyword evidence="5" id="KW-0378">Hydrolase</keyword>
<reference evidence="9" key="1">
    <citation type="submission" date="2017-04" db="EMBL/GenBank/DDBJ databases">
        <authorList>
            <person name="Abreu V.A."/>
            <person name="Popin R.V."/>
            <person name="Rigonato J."/>
            <person name="Andreote A.P."/>
            <person name="Schaker P.C."/>
            <person name="Hoff-Risseti C."/>
            <person name="Alvarenga D.O."/>
            <person name="Varani A.M."/>
            <person name="Fiore M.F."/>
        </authorList>
    </citation>
    <scope>NUCLEOTIDE SEQUENCE [LARGE SCALE GENOMIC DNA]</scope>
    <source>
        <strain evidence="9">CENA303</strain>
    </source>
</reference>
<dbReference type="Pfam" id="PF00708">
    <property type="entry name" value="Acylphosphatase"/>
    <property type="match status" value="1"/>
</dbReference>
<evidence type="ECO:0000256" key="6">
    <source>
        <dbReference type="RuleBase" id="RU004168"/>
    </source>
</evidence>
<comment type="catalytic activity">
    <reaction evidence="4 5">
        <text>an acyl phosphate + H2O = a carboxylate + phosphate + H(+)</text>
        <dbReference type="Rhea" id="RHEA:14965"/>
        <dbReference type="ChEBI" id="CHEBI:15377"/>
        <dbReference type="ChEBI" id="CHEBI:15378"/>
        <dbReference type="ChEBI" id="CHEBI:29067"/>
        <dbReference type="ChEBI" id="CHEBI:43474"/>
        <dbReference type="ChEBI" id="CHEBI:59918"/>
        <dbReference type="EC" id="3.6.1.7"/>
    </reaction>
</comment>
<name>A0A1X4G6V7_9CYAN</name>
<dbReference type="PROSITE" id="PS00151">
    <property type="entry name" value="ACYLPHOSPHATASE_2"/>
    <property type="match status" value="1"/>
</dbReference>
<comment type="caution">
    <text evidence="8">The sequence shown here is derived from an EMBL/GenBank/DDBJ whole genome shotgun (WGS) entry which is preliminary data.</text>
</comment>
<dbReference type="Gene3D" id="3.30.70.100">
    <property type="match status" value="1"/>
</dbReference>
<proteinExistence type="inferred from homology"/>
<comment type="similarity">
    <text evidence="1 6">Belongs to the acylphosphatase family.</text>
</comment>
<dbReference type="InterPro" id="IPR001792">
    <property type="entry name" value="Acylphosphatase-like_dom"/>
</dbReference>
<gene>
    <name evidence="8" type="ORF">B7O87_07880</name>
</gene>
<dbReference type="AlphaFoldDB" id="A0A1X4G6V7"/>
<dbReference type="SUPFAM" id="SSF54975">
    <property type="entry name" value="Acylphosphatase/BLUF domain-like"/>
    <property type="match status" value="1"/>
</dbReference>
<dbReference type="PANTHER" id="PTHR47268:SF4">
    <property type="entry name" value="ACYLPHOSPHATASE"/>
    <property type="match status" value="1"/>
</dbReference>
<evidence type="ECO:0000256" key="2">
    <source>
        <dbReference type="ARBA" id="ARBA00012150"/>
    </source>
</evidence>
<evidence type="ECO:0000313" key="9">
    <source>
        <dbReference type="Proteomes" id="UP000192997"/>
    </source>
</evidence>
<organism evidence="8 9">
    <name type="scientific">Cylindrospermopsis raciborskii CENA303</name>
    <dbReference type="NCBI Taxonomy" id="1170769"/>
    <lineage>
        <taxon>Bacteria</taxon>
        <taxon>Bacillati</taxon>
        <taxon>Cyanobacteriota</taxon>
        <taxon>Cyanophyceae</taxon>
        <taxon>Nostocales</taxon>
        <taxon>Aphanizomenonaceae</taxon>
        <taxon>Cylindrospermopsis</taxon>
    </lineage>
</organism>
<evidence type="ECO:0000256" key="1">
    <source>
        <dbReference type="ARBA" id="ARBA00005614"/>
    </source>
</evidence>
<evidence type="ECO:0000256" key="5">
    <source>
        <dbReference type="PROSITE-ProRule" id="PRU00520"/>
    </source>
</evidence>
<dbReference type="PROSITE" id="PS51160">
    <property type="entry name" value="ACYLPHOSPHATASE_3"/>
    <property type="match status" value="1"/>
</dbReference>